<dbReference type="AlphaFoldDB" id="A0A917SHI3"/>
<feature type="transmembrane region" description="Helical" evidence="1">
    <location>
        <begin position="53"/>
        <end position="73"/>
    </location>
</feature>
<evidence type="ECO:0000313" key="2">
    <source>
        <dbReference type="EMBL" id="GGL78970.1"/>
    </source>
</evidence>
<comment type="caution">
    <text evidence="2">The sequence shown here is derived from an EMBL/GenBank/DDBJ whole genome shotgun (WGS) entry which is preliminary data.</text>
</comment>
<keyword evidence="1" id="KW-0812">Transmembrane</keyword>
<keyword evidence="1" id="KW-1133">Transmembrane helix</keyword>
<evidence type="ECO:0000256" key="1">
    <source>
        <dbReference type="SAM" id="Phobius"/>
    </source>
</evidence>
<reference evidence="2" key="1">
    <citation type="journal article" date="2014" name="Int. J. Syst. Evol. Microbiol.">
        <title>Complete genome sequence of Corynebacterium casei LMG S-19264T (=DSM 44701T), isolated from a smear-ripened cheese.</title>
        <authorList>
            <consortium name="US DOE Joint Genome Institute (JGI-PGF)"/>
            <person name="Walter F."/>
            <person name="Albersmeier A."/>
            <person name="Kalinowski J."/>
            <person name="Ruckert C."/>
        </authorList>
    </citation>
    <scope>NUCLEOTIDE SEQUENCE</scope>
    <source>
        <strain evidence="2">CGMCC 4.7306</strain>
    </source>
</reference>
<proteinExistence type="predicted"/>
<dbReference type="EMBL" id="BMMZ01000014">
    <property type="protein sequence ID" value="GGL78970.1"/>
    <property type="molecule type" value="Genomic_DNA"/>
</dbReference>
<organism evidence="2 3">
    <name type="scientific">Microlunatus endophyticus</name>
    <dbReference type="NCBI Taxonomy" id="1716077"/>
    <lineage>
        <taxon>Bacteria</taxon>
        <taxon>Bacillati</taxon>
        <taxon>Actinomycetota</taxon>
        <taxon>Actinomycetes</taxon>
        <taxon>Propionibacteriales</taxon>
        <taxon>Propionibacteriaceae</taxon>
        <taxon>Microlunatus</taxon>
    </lineage>
</organism>
<name>A0A917SHI3_9ACTN</name>
<protein>
    <submittedName>
        <fullName evidence="2">Uncharacterized protein</fullName>
    </submittedName>
</protein>
<dbReference type="RefSeq" id="WP_188897466.1">
    <property type="nucleotide sequence ID" value="NZ_BMMZ01000014.1"/>
</dbReference>
<reference evidence="2" key="2">
    <citation type="submission" date="2020-09" db="EMBL/GenBank/DDBJ databases">
        <authorList>
            <person name="Sun Q."/>
            <person name="Zhou Y."/>
        </authorList>
    </citation>
    <scope>NUCLEOTIDE SEQUENCE</scope>
    <source>
        <strain evidence="2">CGMCC 4.7306</strain>
    </source>
</reference>
<keyword evidence="1" id="KW-0472">Membrane</keyword>
<sequence length="287" mass="31162">MTDDRATDDLGQDDSLVVAELERLFETLPAGTSYTDPRQDLFRAKKHVRGKRWRVAAAVVSVVAAVVLAIQLVPGRVGYQDAHVAAPVPANPRAGASRQYDGSGGVCDDGGYLQGRYPNFYWVATGIRSALGARLDPTNTHLEDPGTRLTCMYPPEPDQQQVQEILTWTTSSGHGVIIVNVANFDSRTLSACGTDWICTPAPTSERDTESAQITRTAPASTDSKSFGVLVTRDDGQHIGIQAYYAANTDDAGDPIRPVKQFPFDSNDLLKVAVDPRVNLNREAPKHR</sequence>
<dbReference type="Proteomes" id="UP000613840">
    <property type="component" value="Unassembled WGS sequence"/>
</dbReference>
<accession>A0A917SHI3</accession>
<evidence type="ECO:0000313" key="3">
    <source>
        <dbReference type="Proteomes" id="UP000613840"/>
    </source>
</evidence>
<keyword evidence="3" id="KW-1185">Reference proteome</keyword>
<gene>
    <name evidence="2" type="ORF">GCM10011575_41660</name>
</gene>